<feature type="transmembrane region" description="Helical" evidence="5">
    <location>
        <begin position="44"/>
        <end position="68"/>
    </location>
</feature>
<dbReference type="EMBL" id="CP017831">
    <property type="protein sequence ID" value="AOZ96034.1"/>
    <property type="molecule type" value="Genomic_DNA"/>
</dbReference>
<feature type="transmembrane region" description="Helical" evidence="5">
    <location>
        <begin position="80"/>
        <end position="99"/>
    </location>
</feature>
<dbReference type="RefSeq" id="WP_071175755.1">
    <property type="nucleotide sequence ID" value="NZ_CP017831.1"/>
</dbReference>
<organism evidence="7 8">
    <name type="scientific">Butyrivibrio hungatei</name>
    <dbReference type="NCBI Taxonomy" id="185008"/>
    <lineage>
        <taxon>Bacteria</taxon>
        <taxon>Bacillati</taxon>
        <taxon>Bacillota</taxon>
        <taxon>Clostridia</taxon>
        <taxon>Lachnospirales</taxon>
        <taxon>Lachnospiraceae</taxon>
        <taxon>Butyrivibrio</taxon>
    </lineage>
</organism>
<feature type="transmembrane region" description="Helical" evidence="5">
    <location>
        <begin position="272"/>
        <end position="292"/>
    </location>
</feature>
<dbReference type="CDD" id="cd06259">
    <property type="entry name" value="YdcF-like"/>
    <property type="match status" value="1"/>
</dbReference>
<feature type="transmembrane region" description="Helical" evidence="5">
    <location>
        <begin position="5"/>
        <end position="24"/>
    </location>
</feature>
<proteinExistence type="predicted"/>
<evidence type="ECO:0000256" key="1">
    <source>
        <dbReference type="ARBA" id="ARBA00004127"/>
    </source>
</evidence>
<dbReference type="Pfam" id="PF02698">
    <property type="entry name" value="DUF218"/>
    <property type="match status" value="1"/>
</dbReference>
<dbReference type="GO" id="GO:0012505">
    <property type="term" value="C:endomembrane system"/>
    <property type="evidence" value="ECO:0007669"/>
    <property type="project" value="UniProtKB-SubCell"/>
</dbReference>
<feature type="transmembrane region" description="Helical" evidence="5">
    <location>
        <begin position="233"/>
        <end position="251"/>
    </location>
</feature>
<name>A0A1D9P0Z6_9FIRM</name>
<feature type="domain" description="DUF218" evidence="6">
    <location>
        <begin position="303"/>
        <end position="431"/>
    </location>
</feature>
<keyword evidence="2 5" id="KW-0812">Transmembrane</keyword>
<dbReference type="InterPro" id="IPR051599">
    <property type="entry name" value="Cell_Envelope_Assoc"/>
</dbReference>
<evidence type="ECO:0000256" key="5">
    <source>
        <dbReference type="SAM" id="Phobius"/>
    </source>
</evidence>
<gene>
    <name evidence="7" type="ORF">bhn_I1000</name>
</gene>
<dbReference type="PANTHER" id="PTHR30336">
    <property type="entry name" value="INNER MEMBRANE PROTEIN, PROBABLE PERMEASE"/>
    <property type="match status" value="1"/>
</dbReference>
<dbReference type="GO" id="GO:0043164">
    <property type="term" value="P:Gram-negative-bacterium-type cell wall biogenesis"/>
    <property type="evidence" value="ECO:0007669"/>
    <property type="project" value="TreeGrafter"/>
</dbReference>
<dbReference type="Pfam" id="PF04191">
    <property type="entry name" value="PEMT"/>
    <property type="match status" value="1"/>
</dbReference>
<dbReference type="PANTHER" id="PTHR30336:SF4">
    <property type="entry name" value="ENVELOPE BIOGENESIS FACTOR ELYC"/>
    <property type="match status" value="1"/>
</dbReference>
<dbReference type="Gene3D" id="3.40.50.620">
    <property type="entry name" value="HUPs"/>
    <property type="match status" value="1"/>
</dbReference>
<keyword evidence="7" id="KW-0489">Methyltransferase</keyword>
<dbReference type="InterPro" id="IPR014729">
    <property type="entry name" value="Rossmann-like_a/b/a_fold"/>
</dbReference>
<dbReference type="InterPro" id="IPR007318">
    <property type="entry name" value="Phopholipid_MeTrfase"/>
</dbReference>
<dbReference type="KEGG" id="bhu:bhn_I1000"/>
<keyword evidence="7" id="KW-0808">Transferase</keyword>
<reference evidence="8" key="1">
    <citation type="submission" date="2016-10" db="EMBL/GenBank/DDBJ databases">
        <title>The complete genome sequence of the rumen bacterium Butyrivibrio hungatei MB2003.</title>
        <authorList>
            <person name="Palevich N."/>
            <person name="Kelly W.J."/>
            <person name="Leahy S.C."/>
            <person name="Altermann E."/>
            <person name="Rakonjac J."/>
            <person name="Attwood G.T."/>
        </authorList>
    </citation>
    <scope>NUCLEOTIDE SEQUENCE [LARGE SCALE GENOMIC DNA]</scope>
    <source>
        <strain evidence="8">MB2003</strain>
    </source>
</reference>
<evidence type="ECO:0000313" key="7">
    <source>
        <dbReference type="EMBL" id="AOZ96034.1"/>
    </source>
</evidence>
<comment type="subcellular location">
    <subcellularLocation>
        <location evidence="1">Endomembrane system</location>
        <topology evidence="1">Multi-pass membrane protein</topology>
    </subcellularLocation>
</comment>
<dbReference type="Proteomes" id="UP000179284">
    <property type="component" value="Chromosome I"/>
</dbReference>
<keyword evidence="4 5" id="KW-0472">Membrane</keyword>
<evidence type="ECO:0000313" key="8">
    <source>
        <dbReference type="Proteomes" id="UP000179284"/>
    </source>
</evidence>
<accession>A0A1D9P0Z6</accession>
<dbReference type="GO" id="GO:0005886">
    <property type="term" value="C:plasma membrane"/>
    <property type="evidence" value="ECO:0007669"/>
    <property type="project" value="TreeGrafter"/>
</dbReference>
<evidence type="ECO:0000259" key="6">
    <source>
        <dbReference type="Pfam" id="PF02698"/>
    </source>
</evidence>
<evidence type="ECO:0000256" key="3">
    <source>
        <dbReference type="ARBA" id="ARBA00022989"/>
    </source>
</evidence>
<keyword evidence="3 5" id="KW-1133">Transmembrane helix</keyword>
<protein>
    <submittedName>
        <fullName evidence="7">Isoprenylcysteine carboxyl methyltransferase family protein</fullName>
    </submittedName>
</protein>
<dbReference type="GO" id="GO:0000270">
    <property type="term" value="P:peptidoglycan metabolic process"/>
    <property type="evidence" value="ECO:0007669"/>
    <property type="project" value="TreeGrafter"/>
</dbReference>
<evidence type="ECO:0000256" key="2">
    <source>
        <dbReference type="ARBA" id="ARBA00022692"/>
    </source>
</evidence>
<evidence type="ECO:0000256" key="4">
    <source>
        <dbReference type="ARBA" id="ARBA00023136"/>
    </source>
</evidence>
<dbReference type="Gene3D" id="1.20.120.1630">
    <property type="match status" value="1"/>
</dbReference>
<dbReference type="GO" id="GO:0008168">
    <property type="term" value="F:methyltransferase activity"/>
    <property type="evidence" value="ECO:0007669"/>
    <property type="project" value="UniProtKB-KW"/>
</dbReference>
<feature type="transmembrane region" description="Helical" evidence="5">
    <location>
        <begin position="204"/>
        <end position="227"/>
    </location>
</feature>
<dbReference type="GO" id="GO:0032259">
    <property type="term" value="P:methylation"/>
    <property type="evidence" value="ECO:0007669"/>
    <property type="project" value="UniProtKB-KW"/>
</dbReference>
<dbReference type="AlphaFoldDB" id="A0A1D9P0Z6"/>
<keyword evidence="8" id="KW-1185">Reference proteome</keyword>
<feature type="transmembrane region" description="Helical" evidence="5">
    <location>
        <begin position="136"/>
        <end position="161"/>
    </location>
</feature>
<sequence>MTYRLIALFFIAVFYLIYFTKMLIQRRKGIVTDQIAKSKVHDKSYYIELFMKVATCLIVVTEVASIIYGHSMCTIMFRIIGMYFAFLGDLVFFLAIWTMKDSWRAGVARDDEEKRDLITVGIYKYSRNPAFLGFDLVYVGILLMFGNPVLLVITIWAIVMLHLQILQEEKYLEEIYGESYKEYKNRTSRYAGLGKITESGFTKICLYIYFVLGVWSVFYFFTCLAYGGGFSLSWVWIWVLLAVFSFARVWMLKARLSGQEKIKLPSIIKWSYRVVFAICLMIFVVTEVRIIGAMTTRSQKDLDYIVVLGAGLHGTEPSNPYKARLKRAAEYLKENEGTVAVLSGGQGSDEAISEALAAKNVLVDQYGIDESRLILEEKSRDTEQNLKYSLEIIGDPDACVGIVTNGFHELRAMSIAGEVGYENVYSVPAQTLFPVGIHYCVREFFGMVEFWIKYCFF</sequence>
<dbReference type="InterPro" id="IPR003848">
    <property type="entry name" value="DUF218"/>
</dbReference>